<protein>
    <recommendedName>
        <fullName evidence="8">Delta-like protein</fullName>
    </recommendedName>
</protein>
<dbReference type="PROSITE" id="PS51051">
    <property type="entry name" value="DSL"/>
    <property type="match status" value="1"/>
</dbReference>
<evidence type="ECO:0000256" key="5">
    <source>
        <dbReference type="ARBA" id="ARBA00023157"/>
    </source>
</evidence>
<evidence type="ECO:0000256" key="9">
    <source>
        <dbReference type="SAM" id="Phobius"/>
    </source>
</evidence>
<feature type="disulfide bond" evidence="6">
    <location>
        <begin position="490"/>
        <end position="499"/>
    </location>
</feature>
<dbReference type="PROSITE" id="PS50026">
    <property type="entry name" value="EGF_3"/>
    <property type="match status" value="2"/>
</dbReference>
<comment type="function">
    <text evidence="8">Putative Notch ligand involved in the mediation of Notch signaling.</text>
</comment>
<feature type="signal peptide" evidence="10">
    <location>
        <begin position="1"/>
        <end position="18"/>
    </location>
</feature>
<dbReference type="PROSITE" id="PS00022">
    <property type="entry name" value="EGF_1"/>
    <property type="match status" value="2"/>
</dbReference>
<keyword evidence="3 8" id="KW-0732">Signal</keyword>
<keyword evidence="4 8" id="KW-0677">Repeat</keyword>
<feature type="disulfide bond" evidence="7">
    <location>
        <begin position="328"/>
        <end position="340"/>
    </location>
</feature>
<keyword evidence="5 6" id="KW-1015">Disulfide bond</keyword>
<evidence type="ECO:0000256" key="8">
    <source>
        <dbReference type="RuleBase" id="RU280815"/>
    </source>
</evidence>
<evidence type="ECO:0000313" key="14">
    <source>
        <dbReference type="WBParaSite" id="TCONS_00004073.p1"/>
    </source>
</evidence>
<keyword evidence="2 6" id="KW-0245">EGF-like domain</keyword>
<keyword evidence="8 9" id="KW-0472">Membrane</keyword>
<feature type="disulfide bond" evidence="7">
    <location>
        <begin position="348"/>
        <end position="357"/>
    </location>
</feature>
<dbReference type="InterPro" id="IPR001881">
    <property type="entry name" value="EGF-like_Ca-bd_dom"/>
</dbReference>
<feature type="domain" description="EGF-like" evidence="11">
    <location>
        <begin position="423"/>
        <end position="461"/>
    </location>
</feature>
<dbReference type="Pfam" id="PF00008">
    <property type="entry name" value="EGF"/>
    <property type="match status" value="1"/>
</dbReference>
<feature type="transmembrane region" description="Helical" evidence="9">
    <location>
        <begin position="528"/>
        <end position="550"/>
    </location>
</feature>
<keyword evidence="8 9" id="KW-0812">Transmembrane</keyword>
<dbReference type="Gene3D" id="2.10.25.140">
    <property type="match status" value="1"/>
</dbReference>
<evidence type="ECO:0000256" key="2">
    <source>
        <dbReference type="ARBA" id="ARBA00022536"/>
    </source>
</evidence>
<keyword evidence="13" id="KW-1185">Reference proteome</keyword>
<dbReference type="CDD" id="cd00054">
    <property type="entry name" value="EGF_CA"/>
    <property type="match status" value="1"/>
</dbReference>
<dbReference type="GO" id="GO:0016020">
    <property type="term" value="C:membrane"/>
    <property type="evidence" value="ECO:0007669"/>
    <property type="project" value="UniProtKB-SubCell"/>
</dbReference>
<evidence type="ECO:0000256" key="7">
    <source>
        <dbReference type="PROSITE-ProRule" id="PRU00377"/>
    </source>
</evidence>
<evidence type="ECO:0000256" key="1">
    <source>
        <dbReference type="ARBA" id="ARBA00022473"/>
    </source>
</evidence>
<evidence type="ECO:0000256" key="4">
    <source>
        <dbReference type="ARBA" id="ARBA00022737"/>
    </source>
</evidence>
<comment type="caution">
    <text evidence="6">Lacks conserved residue(s) required for the propagation of feature annotation.</text>
</comment>
<name>A0AAF5CZE8_STRER</name>
<dbReference type="InterPro" id="IPR050969">
    <property type="entry name" value="Dev_Signal_Modulators"/>
</dbReference>
<dbReference type="InterPro" id="IPR001774">
    <property type="entry name" value="DSL"/>
</dbReference>
<dbReference type="GO" id="GO:0009986">
    <property type="term" value="C:cell surface"/>
    <property type="evidence" value="ECO:0007669"/>
    <property type="project" value="TreeGrafter"/>
</dbReference>
<feature type="domain" description="DSL" evidence="12">
    <location>
        <begin position="313"/>
        <end position="357"/>
    </location>
</feature>
<evidence type="ECO:0000256" key="10">
    <source>
        <dbReference type="SAM" id="SignalP"/>
    </source>
</evidence>
<feature type="disulfide bond" evidence="6">
    <location>
        <begin position="451"/>
        <end position="460"/>
    </location>
</feature>
<sequence>YNLLYIIYLLLLIIMGNLTPVPEETRNILKARYIEVAKRKTYDSSEETDDDINGRRKFDSLIKKFLRDLKLFKCKLIGPYDNKMYYKEMTFLLRRNNHVNLKIVLTIGKYPKFEDEVNDWIKKIKKILIRLDVQLDKHMADDCCKCTPVCPEDDMEAIRVLLMCFQFPISNALKKLKAENGVVKFLREKYGIRQCKVVPRRMAMFDRQGNLKFKSLFETEKELVNITVCIKEYQTIVHDDNNCRYGVKKLSISPLINETFIVSLPFTQTWPGSHSLIINFGSNDTFKVSQLLSGKTSWLHVTSNKLFEIQYRITCSSKYYGNKCSRFCNSPIYENDHFICTNEGTIKCIDGWSGEKCNKPICTKGCGQNGKCIGPNKCQCSNSMIQESCEDCILLPGCQNGYCSKANKCTCNEGWGGELCNIRLNLCQLKNTCKNGGICKSKKDGTFSCECKNGYYGRYCQKKKKTCNEHICLNNGTCYIHSDGTPTCKCINNFIGNYCQIKLIKNHKINVEIKGGQPQNINFSNINMILFIIALLMLFLLTVLVSILIYKNKPKIISIEKCCENGNINISKIKNEYTLEPNVLNYNTKIKDFSTTTPQLEFAKKEKLCSSESIRCLKPFNNIYYTISYE</sequence>
<feature type="chain" id="PRO_5042243913" description="Delta-like protein" evidence="10">
    <location>
        <begin position="19"/>
        <end position="630"/>
    </location>
</feature>
<dbReference type="Pfam" id="PF01414">
    <property type="entry name" value="DSL"/>
    <property type="match status" value="1"/>
</dbReference>
<dbReference type="Proteomes" id="UP000035681">
    <property type="component" value="Unplaced"/>
</dbReference>
<dbReference type="AlphaFoldDB" id="A0AAF5CZE8"/>
<evidence type="ECO:0000313" key="13">
    <source>
        <dbReference type="Proteomes" id="UP000035681"/>
    </source>
</evidence>
<proteinExistence type="predicted"/>
<accession>A0AAF5CZE8</accession>
<dbReference type="GO" id="GO:0005509">
    <property type="term" value="F:calcium ion binding"/>
    <property type="evidence" value="ECO:0007669"/>
    <property type="project" value="InterPro"/>
</dbReference>
<dbReference type="Gene3D" id="2.10.25.10">
    <property type="entry name" value="Laminin"/>
    <property type="match status" value="3"/>
</dbReference>
<dbReference type="SUPFAM" id="SSF57196">
    <property type="entry name" value="EGF/Laminin"/>
    <property type="match status" value="2"/>
</dbReference>
<feature type="domain" description="EGF-like" evidence="11">
    <location>
        <begin position="463"/>
        <end position="500"/>
    </location>
</feature>
<keyword evidence="8 9" id="KW-1133">Transmembrane helix</keyword>
<feature type="disulfide bond" evidence="7">
    <location>
        <begin position="315"/>
        <end position="324"/>
    </location>
</feature>
<dbReference type="SMART" id="SM00051">
    <property type="entry name" value="DSL"/>
    <property type="match status" value="1"/>
</dbReference>
<dbReference type="PROSITE" id="PS01186">
    <property type="entry name" value="EGF_2"/>
    <property type="match status" value="1"/>
</dbReference>
<dbReference type="SMART" id="SM00181">
    <property type="entry name" value="EGF"/>
    <property type="match status" value="4"/>
</dbReference>
<reference evidence="14" key="1">
    <citation type="submission" date="2024-02" db="UniProtKB">
        <authorList>
            <consortium name="WormBaseParasite"/>
        </authorList>
    </citation>
    <scope>IDENTIFICATION</scope>
</reference>
<organism evidence="13 14">
    <name type="scientific">Strongyloides stercoralis</name>
    <name type="common">Threadworm</name>
    <dbReference type="NCBI Taxonomy" id="6248"/>
    <lineage>
        <taxon>Eukaryota</taxon>
        <taxon>Metazoa</taxon>
        <taxon>Ecdysozoa</taxon>
        <taxon>Nematoda</taxon>
        <taxon>Chromadorea</taxon>
        <taxon>Rhabditida</taxon>
        <taxon>Tylenchina</taxon>
        <taxon>Panagrolaimomorpha</taxon>
        <taxon>Strongyloidoidea</taxon>
        <taxon>Strongyloididae</taxon>
        <taxon>Strongyloides</taxon>
    </lineage>
</organism>
<comment type="subcellular location">
    <subcellularLocation>
        <location evidence="8">Membrane</location>
        <topology evidence="8">Single-pass type I membrane protein</topology>
    </subcellularLocation>
</comment>
<dbReference type="GO" id="GO:0007154">
    <property type="term" value="P:cell communication"/>
    <property type="evidence" value="ECO:0007669"/>
    <property type="project" value="InterPro"/>
</dbReference>
<dbReference type="GO" id="GO:0005102">
    <property type="term" value="F:signaling receptor binding"/>
    <property type="evidence" value="ECO:0007669"/>
    <property type="project" value="TreeGrafter"/>
</dbReference>
<evidence type="ECO:0000259" key="12">
    <source>
        <dbReference type="PROSITE" id="PS51051"/>
    </source>
</evidence>
<keyword evidence="1 8" id="KW-0217">Developmental protein</keyword>
<evidence type="ECO:0000259" key="11">
    <source>
        <dbReference type="PROSITE" id="PS50026"/>
    </source>
</evidence>
<dbReference type="InterPro" id="IPR000742">
    <property type="entry name" value="EGF"/>
</dbReference>
<evidence type="ECO:0000256" key="3">
    <source>
        <dbReference type="ARBA" id="ARBA00022729"/>
    </source>
</evidence>
<evidence type="ECO:0000256" key="6">
    <source>
        <dbReference type="PROSITE-ProRule" id="PRU00076"/>
    </source>
</evidence>
<dbReference type="SMART" id="SM00179">
    <property type="entry name" value="EGF_CA"/>
    <property type="match status" value="1"/>
</dbReference>
<dbReference type="GO" id="GO:0005576">
    <property type="term" value="C:extracellular region"/>
    <property type="evidence" value="ECO:0007669"/>
    <property type="project" value="TreeGrafter"/>
</dbReference>
<dbReference type="PANTHER" id="PTHR14949:SF56">
    <property type="entry name" value="EGF-LIKE-DOMAIN, MULTIPLE 7"/>
    <property type="match status" value="1"/>
</dbReference>
<dbReference type="WBParaSite" id="TCONS_00004073.p1">
    <property type="protein sequence ID" value="TCONS_00004073.p1"/>
    <property type="gene ID" value="XLOC_001026"/>
</dbReference>
<dbReference type="PANTHER" id="PTHR14949">
    <property type="entry name" value="EGF-LIKE-DOMAIN, MULTIPLE 7, 8"/>
    <property type="match status" value="1"/>
</dbReference>